<dbReference type="PRINTS" id="PR00404">
    <property type="entry name" value="MADSDOMAIN"/>
</dbReference>
<dbReference type="CDD" id="cd00120">
    <property type="entry name" value="MADS"/>
    <property type="match status" value="1"/>
</dbReference>
<feature type="region of interest" description="Disordered" evidence="6">
    <location>
        <begin position="53"/>
        <end position="74"/>
    </location>
</feature>
<evidence type="ECO:0000313" key="9">
    <source>
        <dbReference type="Proteomes" id="UP001187192"/>
    </source>
</evidence>
<dbReference type="InterPro" id="IPR002100">
    <property type="entry name" value="TF_MADSbox"/>
</dbReference>
<evidence type="ECO:0000313" key="8">
    <source>
        <dbReference type="EMBL" id="GMN57517.1"/>
    </source>
</evidence>
<keyword evidence="3" id="KW-0238">DNA-binding</keyword>
<keyword evidence="9" id="KW-1185">Reference proteome</keyword>
<evidence type="ECO:0000256" key="6">
    <source>
        <dbReference type="SAM" id="MobiDB-lite"/>
    </source>
</evidence>
<keyword evidence="5" id="KW-0539">Nucleus</keyword>
<dbReference type="Proteomes" id="UP001187192">
    <property type="component" value="Unassembled WGS sequence"/>
</dbReference>
<sequence>MGRGKLPLRLIPKERARRITFAKRKKGLLKKAYELSTLCDVKVCVLIDDSTNQLSDHHDHRHNHDHHDHKYQHQPGQIQTWPEQPDEVESIIAMYSAYKAKNPVSKKDLDLTDFFKDKIKRLQHETKKLAEENKKIMMLKSHPDHHHGHLDQHHDHQFELWDNRIDGFSLAQIEDLKIHLDQIISHANKHWSDRCNSMMIMCVTPHDSNCYHDHGHHQFGISTSHLSPMRIMMDHVGNSYQTSDHQYDNFNYHNINNQFVIPQYDPHTYHDPVQYSWCLDQPSSSKTVQFDNHMVSSFMNNVPSSGSFTSMMLNNHETDYNHEDEGQYYSRLMNIGSSIFDDDNNNNNIISGNNAVTSAMNDHDHHVLHHHQHGVFLNNHADMALQPYLRPFADGLRYSPSMGPVYEQYSPANQFRASSSQKDVKFHDNHGVGKAPAARCSLTMD</sequence>
<dbReference type="Pfam" id="PF00319">
    <property type="entry name" value="SRF-TF"/>
    <property type="match status" value="1"/>
</dbReference>
<protein>
    <recommendedName>
        <fullName evidence="7">MADS-box domain-containing protein</fullName>
    </recommendedName>
</protein>
<evidence type="ECO:0000256" key="1">
    <source>
        <dbReference type="ARBA" id="ARBA00004123"/>
    </source>
</evidence>
<comment type="subcellular location">
    <subcellularLocation>
        <location evidence="1">Nucleus</location>
    </subcellularLocation>
</comment>
<dbReference type="GO" id="GO:0003677">
    <property type="term" value="F:DNA binding"/>
    <property type="evidence" value="ECO:0007669"/>
    <property type="project" value="UniProtKB-KW"/>
</dbReference>
<dbReference type="GO" id="GO:0046983">
    <property type="term" value="F:protein dimerization activity"/>
    <property type="evidence" value="ECO:0007669"/>
    <property type="project" value="InterPro"/>
</dbReference>
<feature type="domain" description="MADS-box" evidence="7">
    <location>
        <begin position="1"/>
        <end position="61"/>
    </location>
</feature>
<name>A0AA88IYZ1_FICCA</name>
<evidence type="ECO:0000256" key="5">
    <source>
        <dbReference type="ARBA" id="ARBA00023242"/>
    </source>
</evidence>
<organism evidence="8 9">
    <name type="scientific">Ficus carica</name>
    <name type="common">Common fig</name>
    <dbReference type="NCBI Taxonomy" id="3494"/>
    <lineage>
        <taxon>Eukaryota</taxon>
        <taxon>Viridiplantae</taxon>
        <taxon>Streptophyta</taxon>
        <taxon>Embryophyta</taxon>
        <taxon>Tracheophyta</taxon>
        <taxon>Spermatophyta</taxon>
        <taxon>Magnoliopsida</taxon>
        <taxon>eudicotyledons</taxon>
        <taxon>Gunneridae</taxon>
        <taxon>Pentapetalae</taxon>
        <taxon>rosids</taxon>
        <taxon>fabids</taxon>
        <taxon>Rosales</taxon>
        <taxon>Moraceae</taxon>
        <taxon>Ficeae</taxon>
        <taxon>Ficus</taxon>
    </lineage>
</organism>
<gene>
    <name evidence="8" type="ORF">TIFTF001_026620</name>
</gene>
<feature type="compositionally biased region" description="Basic residues" evidence="6">
    <location>
        <begin position="59"/>
        <end position="72"/>
    </location>
</feature>
<reference evidence="8" key="1">
    <citation type="submission" date="2023-07" db="EMBL/GenBank/DDBJ databases">
        <title>draft genome sequence of fig (Ficus carica).</title>
        <authorList>
            <person name="Takahashi T."/>
            <person name="Nishimura K."/>
        </authorList>
    </citation>
    <scope>NUCLEOTIDE SEQUENCE</scope>
</reference>
<dbReference type="SUPFAM" id="SSF55455">
    <property type="entry name" value="SRF-like"/>
    <property type="match status" value="1"/>
</dbReference>
<comment type="caution">
    <text evidence="8">The sequence shown here is derived from an EMBL/GenBank/DDBJ whole genome shotgun (WGS) entry which is preliminary data.</text>
</comment>
<evidence type="ECO:0000256" key="2">
    <source>
        <dbReference type="ARBA" id="ARBA00023015"/>
    </source>
</evidence>
<evidence type="ECO:0000256" key="4">
    <source>
        <dbReference type="ARBA" id="ARBA00023163"/>
    </source>
</evidence>
<proteinExistence type="predicted"/>
<dbReference type="InterPro" id="IPR050142">
    <property type="entry name" value="MADS-box/MEF2_TF"/>
</dbReference>
<dbReference type="GO" id="GO:0005634">
    <property type="term" value="C:nucleus"/>
    <property type="evidence" value="ECO:0007669"/>
    <property type="project" value="UniProtKB-SubCell"/>
</dbReference>
<keyword evidence="2" id="KW-0805">Transcription regulation</keyword>
<dbReference type="Gene3D" id="3.40.1810.10">
    <property type="entry name" value="Transcription factor, MADS-box"/>
    <property type="match status" value="1"/>
</dbReference>
<accession>A0AA88IYZ1</accession>
<dbReference type="PROSITE" id="PS50066">
    <property type="entry name" value="MADS_BOX_2"/>
    <property type="match status" value="1"/>
</dbReference>
<dbReference type="InterPro" id="IPR036879">
    <property type="entry name" value="TF_MADSbox_sf"/>
</dbReference>
<keyword evidence="4" id="KW-0804">Transcription</keyword>
<evidence type="ECO:0000259" key="7">
    <source>
        <dbReference type="PROSITE" id="PS50066"/>
    </source>
</evidence>
<evidence type="ECO:0000256" key="3">
    <source>
        <dbReference type="ARBA" id="ARBA00023125"/>
    </source>
</evidence>
<dbReference type="PANTHER" id="PTHR48019">
    <property type="entry name" value="SERUM RESPONSE FACTOR HOMOLOG"/>
    <property type="match status" value="1"/>
</dbReference>
<dbReference type="SMART" id="SM00432">
    <property type="entry name" value="MADS"/>
    <property type="match status" value="1"/>
</dbReference>
<dbReference type="AlphaFoldDB" id="A0AA88IYZ1"/>
<dbReference type="EMBL" id="BTGU01000070">
    <property type="protein sequence ID" value="GMN57517.1"/>
    <property type="molecule type" value="Genomic_DNA"/>
</dbReference>